<accession>A0A3P3Q378</accession>
<protein>
    <submittedName>
        <fullName evidence="1">Uncharacterized protein</fullName>
    </submittedName>
</protein>
<comment type="caution">
    <text evidence="1">The sequence shown here is derived from an EMBL/GenBank/DDBJ whole genome shotgun (WGS) entry which is preliminary data.</text>
</comment>
<gene>
    <name evidence="1" type="ORF">EHW90_00090</name>
</gene>
<evidence type="ECO:0000313" key="1">
    <source>
        <dbReference type="EMBL" id="RRJ15488.1"/>
    </source>
</evidence>
<proteinExistence type="predicted"/>
<dbReference type="RefSeq" id="WP_124950242.1">
    <property type="nucleotide sequence ID" value="NZ_RRCM01000001.1"/>
</dbReference>
<keyword evidence="2" id="KW-1185">Reference proteome</keyword>
<organism evidence="1 2">
    <name type="scientific">Lachnoanaerobaculum orale</name>
    <dbReference type="NCBI Taxonomy" id="979627"/>
    <lineage>
        <taxon>Bacteria</taxon>
        <taxon>Bacillati</taxon>
        <taxon>Bacillota</taxon>
        <taxon>Clostridia</taxon>
        <taxon>Lachnospirales</taxon>
        <taxon>Lachnospiraceae</taxon>
        <taxon>Lachnoanaerobaculum</taxon>
    </lineage>
</organism>
<evidence type="ECO:0000313" key="2">
    <source>
        <dbReference type="Proteomes" id="UP000276982"/>
    </source>
</evidence>
<dbReference type="EMBL" id="RRCM01000001">
    <property type="protein sequence ID" value="RRJ15488.1"/>
    <property type="molecule type" value="Genomic_DNA"/>
</dbReference>
<name>A0A3P3Q378_9FIRM</name>
<reference evidence="1 2" key="1">
    <citation type="submission" date="2018-11" db="EMBL/GenBank/DDBJ databases">
        <title>Genome sequencing of Lachnoanaerobaculum orale DSM 24553T.</title>
        <authorList>
            <person name="Kook J.-K."/>
            <person name="Park S.-N."/>
            <person name="Lim Y.K."/>
        </authorList>
    </citation>
    <scope>NUCLEOTIDE SEQUENCE [LARGE SCALE GENOMIC DNA]</scope>
    <source>
        <strain evidence="1 2">DSM 24553</strain>
    </source>
</reference>
<dbReference type="Proteomes" id="UP000276982">
    <property type="component" value="Unassembled WGS sequence"/>
</dbReference>
<sequence>MSSDFYNAEGYKDSTAYKAIMAIEETKKRKMKEQAEHDKLVQHIKYIVELAGFRLGDRVKLVHKESRRRYE</sequence>
<dbReference type="AlphaFoldDB" id="A0A3P3Q378"/>